<name>A0A1E5XNC6_9HYPH</name>
<dbReference type="OrthoDB" id="32625at2"/>
<feature type="domain" description="PIN" evidence="1">
    <location>
        <begin position="2"/>
        <end position="122"/>
    </location>
</feature>
<protein>
    <submittedName>
        <fullName evidence="2">Twitching motility protein PilT</fullName>
    </submittedName>
</protein>
<dbReference type="Gene3D" id="3.40.50.1010">
    <property type="entry name" value="5'-nuclease"/>
    <property type="match status" value="1"/>
</dbReference>
<dbReference type="InterPro" id="IPR029060">
    <property type="entry name" value="PIN-like_dom_sf"/>
</dbReference>
<organism evidence="2 3">
    <name type="scientific">Devosia insulae DS-56</name>
    <dbReference type="NCBI Taxonomy" id="1116389"/>
    <lineage>
        <taxon>Bacteria</taxon>
        <taxon>Pseudomonadati</taxon>
        <taxon>Pseudomonadota</taxon>
        <taxon>Alphaproteobacteria</taxon>
        <taxon>Hyphomicrobiales</taxon>
        <taxon>Devosiaceae</taxon>
        <taxon>Devosia</taxon>
    </lineage>
</organism>
<gene>
    <name evidence="2" type="ORF">VW23_022885</name>
</gene>
<comment type="caution">
    <text evidence="2">The sequence shown here is derived from an EMBL/GenBank/DDBJ whole genome shotgun (WGS) entry which is preliminary data.</text>
</comment>
<dbReference type="SUPFAM" id="SSF88723">
    <property type="entry name" value="PIN domain-like"/>
    <property type="match status" value="1"/>
</dbReference>
<sequence length="127" mass="13875">MIVVDTSALMAILRDEPMKVPCLEALQYEPDVYVSAGTLIEATIVSHGKQLGAEMTALLEEVRPIVMDVTEETVLIAREGYLQWGKGVHPAGLNFGDCFSYALAKQLDCPLLYIGNDFGQTDIRSAI</sequence>
<proteinExistence type="predicted"/>
<dbReference type="Proteomes" id="UP000095463">
    <property type="component" value="Unassembled WGS sequence"/>
</dbReference>
<reference evidence="2 3" key="1">
    <citation type="journal article" date="2015" name="Genome Announc.">
        <title>Genome Assemblies of Three Soil-Associated Devosia species: D. insulae, D. limi, and D. soli.</title>
        <authorList>
            <person name="Hassan Y.I."/>
            <person name="Lepp D."/>
            <person name="Zhou T."/>
        </authorList>
    </citation>
    <scope>NUCLEOTIDE SEQUENCE [LARGE SCALE GENOMIC DNA]</scope>
    <source>
        <strain evidence="2 3">DS-56</strain>
    </source>
</reference>
<dbReference type="InterPro" id="IPR002716">
    <property type="entry name" value="PIN_dom"/>
</dbReference>
<evidence type="ECO:0000313" key="2">
    <source>
        <dbReference type="EMBL" id="OEO30116.1"/>
    </source>
</evidence>
<evidence type="ECO:0000313" key="3">
    <source>
        <dbReference type="Proteomes" id="UP000095463"/>
    </source>
</evidence>
<dbReference type="AlphaFoldDB" id="A0A1E5XNC6"/>
<dbReference type="Pfam" id="PF01850">
    <property type="entry name" value="PIN"/>
    <property type="match status" value="1"/>
</dbReference>
<keyword evidence="3" id="KW-1185">Reference proteome</keyword>
<dbReference type="RefSeq" id="WP_069910653.1">
    <property type="nucleotide sequence ID" value="NZ_LAJE02000231.1"/>
</dbReference>
<dbReference type="CDD" id="cd09871">
    <property type="entry name" value="PIN_MtVapC28-VapC30-like"/>
    <property type="match status" value="1"/>
</dbReference>
<evidence type="ECO:0000259" key="1">
    <source>
        <dbReference type="Pfam" id="PF01850"/>
    </source>
</evidence>
<dbReference type="EMBL" id="LAJE02000231">
    <property type="protein sequence ID" value="OEO30116.1"/>
    <property type="molecule type" value="Genomic_DNA"/>
</dbReference>
<accession>A0A1E5XNC6</accession>